<keyword evidence="6 8" id="KW-0119">Carbohydrate metabolism</keyword>
<keyword evidence="4 8" id="KW-0479">Metal-binding</keyword>
<dbReference type="GeneID" id="24126488"/>
<keyword evidence="5 8" id="KW-0413">Isomerase</keyword>
<dbReference type="Proteomes" id="UP000030745">
    <property type="component" value="Unassembled WGS sequence"/>
</dbReference>
<proteinExistence type="inferred from homology"/>
<keyword evidence="3 8" id="KW-0859">Xylose metabolism</keyword>
<dbReference type="OMA" id="IAYWHTF"/>
<accession>A0A067CLK4</accession>
<gene>
    <name evidence="10" type="ORF">SPRG_04015</name>
</gene>
<dbReference type="GO" id="GO:0009045">
    <property type="term" value="F:xylose isomerase activity"/>
    <property type="evidence" value="ECO:0007669"/>
    <property type="project" value="UniProtKB-EC"/>
</dbReference>
<evidence type="ECO:0000256" key="9">
    <source>
        <dbReference type="SAM" id="MobiDB-lite"/>
    </source>
</evidence>
<dbReference type="GO" id="GO:0042732">
    <property type="term" value="P:D-xylose metabolic process"/>
    <property type="evidence" value="ECO:0007669"/>
    <property type="project" value="UniProtKB-KW"/>
</dbReference>
<comment type="catalytic activity">
    <reaction evidence="7 8">
        <text>alpha-D-xylose = alpha-D-xylulofuranose</text>
        <dbReference type="Rhea" id="RHEA:22816"/>
        <dbReference type="ChEBI" id="CHEBI:28518"/>
        <dbReference type="ChEBI" id="CHEBI:188998"/>
        <dbReference type="EC" id="5.3.1.5"/>
    </reaction>
</comment>
<dbReference type="STRING" id="695850.A0A067CLK4"/>
<dbReference type="AlphaFoldDB" id="A0A067CLK4"/>
<dbReference type="EMBL" id="KK583198">
    <property type="protein sequence ID" value="KDO31398.1"/>
    <property type="molecule type" value="Genomic_DNA"/>
</dbReference>
<dbReference type="InterPro" id="IPR001998">
    <property type="entry name" value="Xylose_isomerase"/>
</dbReference>
<dbReference type="GO" id="GO:0046872">
    <property type="term" value="F:metal ion binding"/>
    <property type="evidence" value="ECO:0007669"/>
    <property type="project" value="UniProtKB-KW"/>
</dbReference>
<dbReference type="RefSeq" id="XP_012197995.1">
    <property type="nucleotide sequence ID" value="XM_012342605.1"/>
</dbReference>
<dbReference type="KEGG" id="spar:SPRG_04015"/>
<dbReference type="Gene3D" id="3.20.20.150">
    <property type="entry name" value="Divalent-metal-dependent TIM barrel enzymes"/>
    <property type="match status" value="1"/>
</dbReference>
<evidence type="ECO:0000313" key="10">
    <source>
        <dbReference type="EMBL" id="KDO31398.1"/>
    </source>
</evidence>
<name>A0A067CLK4_SAPPC</name>
<dbReference type="SUPFAM" id="SSF51658">
    <property type="entry name" value="Xylose isomerase-like"/>
    <property type="match status" value="1"/>
</dbReference>
<sequence>MEPTELWEDAATQAKRKQRKVAWKDSYMRIYGMAPTQRQQDETGATIVTEVQCLFCASFGREQQPPAGDAAPADEAANEDARKRARKKSSNVKYFVTFRVDQFTQHLAREHPAKWAAYQEIRKNPDAVAAFFPEPAAPTSVYDESFFFKDMAPITYQATDGDVLSFREYCADEFILGKPMHEWCRFAVCFWHGFRSDSSESDATIRRPWNVLDDAVLQAKRRIDAAFEFMELLGLRLFAFQDTDIVPDGHEHHWDVILPYLQGKMRESSIRCLYGAANLVANRRYMHGAATSPSLSVYLEAAAQVKRAMRLTHLLGGDNFVLWNGRDGAPSLLSTDMAKDDVHYAMFLRMVVEYKTSLGATFQLLLKPKPVDPLQPTYDRDVATTLCFLLRHRLQMHFKICVSPSSSRAGVEAMHDVAYASMTKSLGSVDCSIGESYHVLSDAKHAALLMRTVIQQQGLSPGGLALDIRVRRESTSLKDLVVAHISAMDTLARGLRKAATMYLKGELDRKVQARYASWDCQLGRQIEGRDTTFELLATKSARHEPLASGEIETFDLLFQRGLSS</sequence>
<evidence type="ECO:0000313" key="11">
    <source>
        <dbReference type="Proteomes" id="UP000030745"/>
    </source>
</evidence>
<evidence type="ECO:0000256" key="4">
    <source>
        <dbReference type="ARBA" id="ARBA00022723"/>
    </source>
</evidence>
<organism evidence="10 11">
    <name type="scientific">Saprolegnia parasitica (strain CBS 223.65)</name>
    <dbReference type="NCBI Taxonomy" id="695850"/>
    <lineage>
        <taxon>Eukaryota</taxon>
        <taxon>Sar</taxon>
        <taxon>Stramenopiles</taxon>
        <taxon>Oomycota</taxon>
        <taxon>Saprolegniomycetes</taxon>
        <taxon>Saprolegniales</taxon>
        <taxon>Saprolegniaceae</taxon>
        <taxon>Saprolegnia</taxon>
    </lineage>
</organism>
<evidence type="ECO:0000256" key="2">
    <source>
        <dbReference type="ARBA" id="ARBA00011958"/>
    </source>
</evidence>
<reference evidence="10 11" key="1">
    <citation type="journal article" date="2013" name="PLoS Genet.">
        <title>Distinctive expansion of potential virulence genes in the genome of the oomycete fish pathogen Saprolegnia parasitica.</title>
        <authorList>
            <person name="Jiang R.H."/>
            <person name="de Bruijn I."/>
            <person name="Haas B.J."/>
            <person name="Belmonte R."/>
            <person name="Lobach L."/>
            <person name="Christie J."/>
            <person name="van den Ackerveken G."/>
            <person name="Bottin A."/>
            <person name="Bulone V."/>
            <person name="Diaz-Moreno S.M."/>
            <person name="Dumas B."/>
            <person name="Fan L."/>
            <person name="Gaulin E."/>
            <person name="Govers F."/>
            <person name="Grenville-Briggs L.J."/>
            <person name="Horner N.R."/>
            <person name="Levin J.Z."/>
            <person name="Mammella M."/>
            <person name="Meijer H.J."/>
            <person name="Morris P."/>
            <person name="Nusbaum C."/>
            <person name="Oome S."/>
            <person name="Phillips A.J."/>
            <person name="van Rooyen D."/>
            <person name="Rzeszutek E."/>
            <person name="Saraiva M."/>
            <person name="Secombes C.J."/>
            <person name="Seidl M.F."/>
            <person name="Snel B."/>
            <person name="Stassen J.H."/>
            <person name="Sykes S."/>
            <person name="Tripathy S."/>
            <person name="van den Berg H."/>
            <person name="Vega-Arreguin J.C."/>
            <person name="Wawra S."/>
            <person name="Young S.K."/>
            <person name="Zeng Q."/>
            <person name="Dieguez-Uribeondo J."/>
            <person name="Russ C."/>
            <person name="Tyler B.M."/>
            <person name="van West P."/>
        </authorList>
    </citation>
    <scope>NUCLEOTIDE SEQUENCE [LARGE SCALE GENOMIC DNA]</scope>
    <source>
        <strain evidence="10 11">CBS 223.65</strain>
    </source>
</reference>
<evidence type="ECO:0000256" key="3">
    <source>
        <dbReference type="ARBA" id="ARBA00022629"/>
    </source>
</evidence>
<keyword evidence="11" id="KW-1185">Reference proteome</keyword>
<evidence type="ECO:0000256" key="1">
    <source>
        <dbReference type="ARBA" id="ARBA00005765"/>
    </source>
</evidence>
<evidence type="ECO:0000256" key="8">
    <source>
        <dbReference type="RuleBase" id="RU000609"/>
    </source>
</evidence>
<evidence type="ECO:0000256" key="5">
    <source>
        <dbReference type="ARBA" id="ARBA00023235"/>
    </source>
</evidence>
<dbReference type="PANTHER" id="PTHR48408">
    <property type="match status" value="1"/>
</dbReference>
<evidence type="ECO:0000256" key="6">
    <source>
        <dbReference type="ARBA" id="ARBA00023277"/>
    </source>
</evidence>
<comment type="similarity">
    <text evidence="1 8">Belongs to the xylose isomerase family.</text>
</comment>
<feature type="compositionally biased region" description="Low complexity" evidence="9">
    <location>
        <begin position="64"/>
        <end position="75"/>
    </location>
</feature>
<dbReference type="PROSITE" id="PS51415">
    <property type="entry name" value="XYLOSE_ISOMERASE"/>
    <property type="match status" value="1"/>
</dbReference>
<protein>
    <recommendedName>
        <fullName evidence="2 8">Xylose isomerase</fullName>
        <ecNumber evidence="2 8">5.3.1.5</ecNumber>
    </recommendedName>
</protein>
<dbReference type="PRINTS" id="PR00688">
    <property type="entry name" value="XYLOSISMRASE"/>
</dbReference>
<dbReference type="EC" id="5.3.1.5" evidence="2 8"/>
<dbReference type="InterPro" id="IPR036237">
    <property type="entry name" value="Xyl_isomerase-like_sf"/>
</dbReference>
<feature type="region of interest" description="Disordered" evidence="9">
    <location>
        <begin position="64"/>
        <end position="85"/>
    </location>
</feature>
<dbReference type="PANTHER" id="PTHR48408:SF1">
    <property type="entry name" value="XYLOSE ISOMERASE"/>
    <property type="match status" value="1"/>
</dbReference>
<evidence type="ECO:0000256" key="7">
    <source>
        <dbReference type="ARBA" id="ARBA00033659"/>
    </source>
</evidence>
<dbReference type="VEuPathDB" id="FungiDB:SPRG_04015"/>
<dbReference type="OrthoDB" id="1730074at2759"/>